<name>A0A3B1AQS8_9ZZZZ</name>
<evidence type="ECO:0000256" key="1">
    <source>
        <dbReference type="ARBA" id="ARBA00005033"/>
    </source>
</evidence>
<sequence length="285" mass="30990">MENTSYSSANANTQPITVRTLQKMKKAGEKFVVLTVYDASFAAILEQAGVEVLFTGDSLGMVIQGHETTVPVTMDHMVYHTSLVSRVRKQALVMSDLPFMSFSDPARALDNATRLMQEAGAHIVKLEGGGEMVQVVENLAKHGVPVCGHLGLQPQAVHKLGGYRVQGRDDDVAKEMMNDAKAMQDAGADMLLLECVPQKLAKTITESLTIPTIGIGAGRDCDAQVLVLYDLLGISHGHRPKFAKDFLRDVVNTDTDGEVSIEAAVRAYVQAVKQHQFPDDEHSFN</sequence>
<dbReference type="Gene3D" id="3.20.20.60">
    <property type="entry name" value="Phosphoenolpyruvate-binding domains"/>
    <property type="match status" value="1"/>
</dbReference>
<dbReference type="InterPro" id="IPR003700">
    <property type="entry name" value="Pantoate_hydroxy_MeTrfase"/>
</dbReference>
<protein>
    <recommendedName>
        <fullName evidence="3">3-methyl-2-oxobutanoate hydroxymethyltransferase</fullName>
        <ecNumber evidence="3">2.1.2.11</ecNumber>
    </recommendedName>
</protein>
<evidence type="ECO:0000256" key="2">
    <source>
        <dbReference type="ARBA" id="ARBA00008676"/>
    </source>
</evidence>
<dbReference type="GO" id="GO:0005737">
    <property type="term" value="C:cytoplasm"/>
    <property type="evidence" value="ECO:0007669"/>
    <property type="project" value="TreeGrafter"/>
</dbReference>
<evidence type="ECO:0000313" key="5">
    <source>
        <dbReference type="EMBL" id="VAW95046.1"/>
    </source>
</evidence>
<proteinExistence type="inferred from homology"/>
<dbReference type="FunFam" id="3.20.20.60:FF:000003">
    <property type="entry name" value="3-methyl-2-oxobutanoate hydroxymethyltransferase"/>
    <property type="match status" value="1"/>
</dbReference>
<dbReference type="EMBL" id="UOFR01000031">
    <property type="protein sequence ID" value="VAW95046.1"/>
    <property type="molecule type" value="Genomic_DNA"/>
</dbReference>
<comment type="similarity">
    <text evidence="2">Belongs to the PanB family.</text>
</comment>
<evidence type="ECO:0000256" key="3">
    <source>
        <dbReference type="ARBA" id="ARBA00012618"/>
    </source>
</evidence>
<dbReference type="SUPFAM" id="SSF51621">
    <property type="entry name" value="Phosphoenolpyruvate/pyruvate domain"/>
    <property type="match status" value="1"/>
</dbReference>
<comment type="pathway">
    <text evidence="1">Cofactor biosynthesis; (R)-pantothenate biosynthesis; (R)-pantoate from 3-methyl-2-oxobutanoate: step 1/2.</text>
</comment>
<evidence type="ECO:0000256" key="4">
    <source>
        <dbReference type="ARBA" id="ARBA00022679"/>
    </source>
</evidence>
<accession>A0A3B1AQS8</accession>
<keyword evidence="5" id="KW-0489">Methyltransferase</keyword>
<dbReference type="InterPro" id="IPR015813">
    <property type="entry name" value="Pyrv/PenolPyrv_kinase-like_dom"/>
</dbReference>
<gene>
    <name evidence="5" type="ORF">MNBD_GAMMA21-1612</name>
</gene>
<dbReference type="CDD" id="cd06557">
    <property type="entry name" value="KPHMT-like"/>
    <property type="match status" value="1"/>
</dbReference>
<dbReference type="AlphaFoldDB" id="A0A3B1AQS8"/>
<dbReference type="InterPro" id="IPR040442">
    <property type="entry name" value="Pyrv_kinase-like_dom_sf"/>
</dbReference>
<dbReference type="GO" id="GO:0000287">
    <property type="term" value="F:magnesium ion binding"/>
    <property type="evidence" value="ECO:0007669"/>
    <property type="project" value="TreeGrafter"/>
</dbReference>
<dbReference type="PANTHER" id="PTHR20881">
    <property type="entry name" value="3-METHYL-2-OXOBUTANOATE HYDROXYMETHYLTRANSFERASE"/>
    <property type="match status" value="1"/>
</dbReference>
<dbReference type="GO" id="GO:0008168">
    <property type="term" value="F:methyltransferase activity"/>
    <property type="evidence" value="ECO:0007669"/>
    <property type="project" value="UniProtKB-KW"/>
</dbReference>
<dbReference type="Pfam" id="PF02548">
    <property type="entry name" value="Pantoate_transf"/>
    <property type="match status" value="1"/>
</dbReference>
<dbReference type="GO" id="GO:0032259">
    <property type="term" value="P:methylation"/>
    <property type="evidence" value="ECO:0007669"/>
    <property type="project" value="UniProtKB-KW"/>
</dbReference>
<reference evidence="5" key="1">
    <citation type="submission" date="2018-06" db="EMBL/GenBank/DDBJ databases">
        <authorList>
            <person name="Zhirakovskaya E."/>
        </authorList>
    </citation>
    <scope>NUCLEOTIDE SEQUENCE</scope>
</reference>
<dbReference type="NCBIfam" id="TIGR00222">
    <property type="entry name" value="panB"/>
    <property type="match status" value="1"/>
</dbReference>
<dbReference type="EC" id="2.1.2.11" evidence="3"/>
<dbReference type="PANTHER" id="PTHR20881:SF0">
    <property type="entry name" value="3-METHYL-2-OXOBUTANOATE HYDROXYMETHYLTRANSFERASE"/>
    <property type="match status" value="1"/>
</dbReference>
<keyword evidence="4 5" id="KW-0808">Transferase</keyword>
<dbReference type="GO" id="GO:0003864">
    <property type="term" value="F:3-methyl-2-oxobutanoate hydroxymethyltransferase activity"/>
    <property type="evidence" value="ECO:0007669"/>
    <property type="project" value="UniProtKB-EC"/>
</dbReference>
<dbReference type="NCBIfam" id="NF001452">
    <property type="entry name" value="PRK00311.1"/>
    <property type="match status" value="1"/>
</dbReference>
<organism evidence="5">
    <name type="scientific">hydrothermal vent metagenome</name>
    <dbReference type="NCBI Taxonomy" id="652676"/>
    <lineage>
        <taxon>unclassified sequences</taxon>
        <taxon>metagenomes</taxon>
        <taxon>ecological metagenomes</taxon>
    </lineage>
</organism>
<dbReference type="PIRSF" id="PIRSF000388">
    <property type="entry name" value="Pantoate_hydroxy_MeTrfase"/>
    <property type="match status" value="1"/>
</dbReference>
<dbReference type="GO" id="GO:0015940">
    <property type="term" value="P:pantothenate biosynthetic process"/>
    <property type="evidence" value="ECO:0007669"/>
    <property type="project" value="InterPro"/>
</dbReference>
<dbReference type="HAMAP" id="MF_00156">
    <property type="entry name" value="PanB"/>
    <property type="match status" value="1"/>
</dbReference>